<feature type="compositionally biased region" description="Pro residues" evidence="1">
    <location>
        <begin position="224"/>
        <end position="235"/>
    </location>
</feature>
<name>A0A9W7B5T0_9STRA</name>
<sequence length="589" mass="64876">MPLPLRLPKPPSLPSNLPPLPRSLPSSGPSSSQSSRTSPSLHSDVSHHSELERDSSRLLTPPLLPWNIPPLPSSLPSSGPSTSSRAISEDDSGPSQTSDRESSHASSRNSNPKSNRASDLGSMGKSLLSSNLSRRVDIDVMNSNDNNKPKPQDAGPAFYSATSRDLLRLIRSNQRALRATVLEIEKCKQTGQEALRICKLMQLEMPPTSRSLSSSSSLQEEPPPHPPAQNPPSPPLHQGGYEADADETVAETLTTTIPAVVPSELSSLVPLAEFDVRTPESSLPSRSTYFASAQALGEASPTLRSSLDYDPSQYRPTLEELLPHFSRLRQEARMRSKPLPSKSLPPQLPLYVSSPDPPPELSASPPKMRRSPSLQESHFRRTPKREASVMASMYVAPKLSPHRNWRERSNNAQLGCMRGNSLKRVSPPFVYDKPSFVGLPTKVEEEISMKRRDEAVGHPKRSAHTFHPIPPPNSPPRRLHKHPPHGHRKLYYSPYKGIAYGVASKKIMKFVTTLSNGSSSFESSGAGNNSFMRPISRPLRTGRKKSEVVRTERVASEDLYWNIKPFRPGAVERRFLASEGVGQALTWNN</sequence>
<feature type="compositionally biased region" description="Basic residues" evidence="1">
    <location>
        <begin position="477"/>
        <end position="487"/>
    </location>
</feature>
<evidence type="ECO:0000256" key="1">
    <source>
        <dbReference type="SAM" id="MobiDB-lite"/>
    </source>
</evidence>
<reference evidence="3" key="1">
    <citation type="journal article" date="2023" name="Commun. Biol.">
        <title>Genome analysis of Parmales, the sister group of diatoms, reveals the evolutionary specialization of diatoms from phago-mixotrophs to photoautotrophs.</title>
        <authorList>
            <person name="Ban H."/>
            <person name="Sato S."/>
            <person name="Yoshikawa S."/>
            <person name="Yamada K."/>
            <person name="Nakamura Y."/>
            <person name="Ichinomiya M."/>
            <person name="Sato N."/>
            <person name="Blanc-Mathieu R."/>
            <person name="Endo H."/>
            <person name="Kuwata A."/>
            <person name="Ogata H."/>
        </authorList>
    </citation>
    <scope>NUCLEOTIDE SEQUENCE [LARGE SCALE GENOMIC DNA]</scope>
    <source>
        <strain evidence="3">NIES 3699</strain>
    </source>
</reference>
<feature type="compositionally biased region" description="Low complexity" evidence="1">
    <location>
        <begin position="337"/>
        <end position="354"/>
    </location>
</feature>
<dbReference type="EMBL" id="BRXX01000016">
    <property type="protein sequence ID" value="GMH82606.1"/>
    <property type="molecule type" value="Genomic_DNA"/>
</dbReference>
<protein>
    <submittedName>
        <fullName evidence="2">Uncharacterized protein</fullName>
    </submittedName>
</protein>
<accession>A0A9W7B5T0</accession>
<organism evidence="2 3">
    <name type="scientific">Triparma verrucosa</name>
    <dbReference type="NCBI Taxonomy" id="1606542"/>
    <lineage>
        <taxon>Eukaryota</taxon>
        <taxon>Sar</taxon>
        <taxon>Stramenopiles</taxon>
        <taxon>Ochrophyta</taxon>
        <taxon>Bolidophyceae</taxon>
        <taxon>Parmales</taxon>
        <taxon>Triparmaceae</taxon>
        <taxon>Triparma</taxon>
    </lineage>
</organism>
<feature type="region of interest" description="Disordered" evidence="1">
    <location>
        <begin position="1"/>
        <end position="133"/>
    </location>
</feature>
<feature type="compositionally biased region" description="Low complexity" evidence="1">
    <location>
        <begin position="23"/>
        <end position="41"/>
    </location>
</feature>
<evidence type="ECO:0000313" key="3">
    <source>
        <dbReference type="Proteomes" id="UP001165160"/>
    </source>
</evidence>
<evidence type="ECO:0000313" key="2">
    <source>
        <dbReference type="EMBL" id="GMH82606.1"/>
    </source>
</evidence>
<feature type="compositionally biased region" description="Pro residues" evidence="1">
    <location>
        <begin position="62"/>
        <end position="73"/>
    </location>
</feature>
<feature type="compositionally biased region" description="Pro residues" evidence="1">
    <location>
        <begin position="1"/>
        <end position="22"/>
    </location>
</feature>
<feature type="compositionally biased region" description="Low complexity" evidence="1">
    <location>
        <begin position="206"/>
        <end position="220"/>
    </location>
</feature>
<feature type="compositionally biased region" description="Polar residues" evidence="1">
    <location>
        <begin position="104"/>
        <end position="117"/>
    </location>
</feature>
<feature type="compositionally biased region" description="Basic and acidic residues" evidence="1">
    <location>
        <begin position="44"/>
        <end position="56"/>
    </location>
</feature>
<comment type="caution">
    <text evidence="2">The sequence shown here is derived from an EMBL/GenBank/DDBJ whole genome shotgun (WGS) entry which is preliminary data.</text>
</comment>
<feature type="region of interest" description="Disordered" evidence="1">
    <location>
        <begin position="456"/>
        <end position="487"/>
    </location>
</feature>
<feature type="region of interest" description="Disordered" evidence="1">
    <location>
        <begin position="331"/>
        <end position="388"/>
    </location>
</feature>
<feature type="compositionally biased region" description="Low complexity" evidence="1">
    <location>
        <begin position="74"/>
        <end position="84"/>
    </location>
</feature>
<keyword evidence="3" id="KW-1185">Reference proteome</keyword>
<feature type="region of interest" description="Disordered" evidence="1">
    <location>
        <begin position="206"/>
        <end position="241"/>
    </location>
</feature>
<proteinExistence type="predicted"/>
<gene>
    <name evidence="2" type="ORF">TrVE_jg5091</name>
</gene>
<dbReference type="AlphaFoldDB" id="A0A9W7B5T0"/>
<dbReference type="Proteomes" id="UP001165160">
    <property type="component" value="Unassembled WGS sequence"/>
</dbReference>